<dbReference type="Proteomes" id="UP000419743">
    <property type="component" value="Unassembled WGS sequence"/>
</dbReference>
<dbReference type="AlphaFoldDB" id="A0A7M4DE37"/>
<proteinExistence type="predicted"/>
<evidence type="ECO:0000259" key="4">
    <source>
        <dbReference type="PROSITE" id="PS51000"/>
    </source>
</evidence>
<evidence type="ECO:0000313" key="6">
    <source>
        <dbReference type="Proteomes" id="UP000419743"/>
    </source>
</evidence>
<dbReference type="InterPro" id="IPR026881">
    <property type="entry name" value="WYL_dom"/>
</dbReference>
<dbReference type="InterPro" id="IPR028349">
    <property type="entry name" value="PafC-like"/>
</dbReference>
<dbReference type="Pfam" id="PF13280">
    <property type="entry name" value="WYL"/>
    <property type="match status" value="1"/>
</dbReference>
<dbReference type="InterPro" id="IPR036388">
    <property type="entry name" value="WH-like_DNA-bd_sf"/>
</dbReference>
<dbReference type="InterPro" id="IPR051534">
    <property type="entry name" value="CBASS_pafABC_assoc_protein"/>
</dbReference>
<dbReference type="PROSITE" id="PS52050">
    <property type="entry name" value="WYL"/>
    <property type="match status" value="1"/>
</dbReference>
<dbReference type="Gene3D" id="1.10.10.10">
    <property type="entry name" value="Winged helix-like DNA-binding domain superfamily/Winged helix DNA-binding domain"/>
    <property type="match status" value="1"/>
</dbReference>
<sequence length="320" mass="34628">MSTSTRALDLLGLLQSRRHWPGTELARRLNVSQRTLRRDVNGLQQLGYPIITTRGTGGGYQLSAGASLPPLVLSEDEAAATVLGLKEIATGAHPSSAEAAVSAMAKIVQVLPPRIRGRIDSLRAVAVPAGGPGNRAAIGDITALTTLALACRDADTVEFAYSSRAGEPSRRTAQPHRIVNVENRIYLVAWDLDRADWRTFRVDRITEPHRTGNRFAPRRLPDDDPVAFVRAQLGVLPSRHRVHATVQAPAERIRAEIVHYGTVEPLDDTSCEVHIAAESLDWAAFCLVAIGAPFVVHSPPEAIAYMRAWGRGLLDATESG</sequence>
<dbReference type="InterPro" id="IPR001034">
    <property type="entry name" value="DeoR_HTH"/>
</dbReference>
<evidence type="ECO:0000256" key="3">
    <source>
        <dbReference type="ARBA" id="ARBA00023163"/>
    </source>
</evidence>
<dbReference type="InterPro" id="IPR018356">
    <property type="entry name" value="Tscrpt_reg_HTH_DeoR_CS"/>
</dbReference>
<dbReference type="Pfam" id="PF25583">
    <property type="entry name" value="WCX"/>
    <property type="match status" value="1"/>
</dbReference>
<dbReference type="GO" id="GO:0003700">
    <property type="term" value="F:DNA-binding transcription factor activity"/>
    <property type="evidence" value="ECO:0007669"/>
    <property type="project" value="InterPro"/>
</dbReference>
<dbReference type="PROSITE" id="PS51000">
    <property type="entry name" value="HTH_DEOR_2"/>
    <property type="match status" value="1"/>
</dbReference>
<comment type="caution">
    <text evidence="5">The sequence shown here is derived from an EMBL/GenBank/DDBJ whole genome shotgun (WGS) entry which is preliminary data.</text>
</comment>
<protein>
    <submittedName>
        <fullName evidence="5">Bifunctional ligase/repressor BirA</fullName>
        <ecNumber evidence="5">6.3.4.15</ecNumber>
    </submittedName>
</protein>
<dbReference type="InterPro" id="IPR057727">
    <property type="entry name" value="WCX_dom"/>
</dbReference>
<evidence type="ECO:0000256" key="1">
    <source>
        <dbReference type="ARBA" id="ARBA00023015"/>
    </source>
</evidence>
<evidence type="ECO:0000256" key="2">
    <source>
        <dbReference type="ARBA" id="ARBA00023125"/>
    </source>
</evidence>
<keyword evidence="5" id="KW-0436">Ligase</keyword>
<dbReference type="GO" id="GO:0004077">
    <property type="term" value="F:biotin--[biotin carboxyl-carrier protein] ligase activity"/>
    <property type="evidence" value="ECO:0007669"/>
    <property type="project" value="UniProtKB-EC"/>
</dbReference>
<dbReference type="EMBL" id="CACRYJ010000006">
    <property type="protein sequence ID" value="VZO35151.1"/>
    <property type="molecule type" value="Genomic_DNA"/>
</dbReference>
<keyword evidence="1" id="KW-0805">Transcription regulation</keyword>
<dbReference type="Pfam" id="PF08279">
    <property type="entry name" value="HTH_11"/>
    <property type="match status" value="1"/>
</dbReference>
<reference evidence="5 6" key="1">
    <citation type="submission" date="2019-11" db="EMBL/GenBank/DDBJ databases">
        <authorList>
            <person name="Criscuolo A."/>
        </authorList>
    </citation>
    <scope>NUCLEOTIDE SEQUENCE [LARGE SCALE GENOMIC DNA]</scope>
    <source>
        <strain evidence="5">CIP111667</strain>
    </source>
</reference>
<dbReference type="InterPro" id="IPR013196">
    <property type="entry name" value="HTH_11"/>
</dbReference>
<dbReference type="RefSeq" id="WP_156738945.1">
    <property type="nucleotide sequence ID" value="NZ_CACRYJ010000006.1"/>
</dbReference>
<dbReference type="InterPro" id="IPR036390">
    <property type="entry name" value="WH_DNA-bd_sf"/>
</dbReference>
<dbReference type="PROSITE" id="PS00894">
    <property type="entry name" value="HTH_DEOR_1"/>
    <property type="match status" value="1"/>
</dbReference>
<keyword evidence="3" id="KW-0804">Transcription</keyword>
<organism evidence="5 6">
    <name type="scientific">Occultella aeris</name>
    <dbReference type="NCBI Taxonomy" id="2761496"/>
    <lineage>
        <taxon>Bacteria</taxon>
        <taxon>Bacillati</taxon>
        <taxon>Actinomycetota</taxon>
        <taxon>Actinomycetes</taxon>
        <taxon>Micrococcales</taxon>
        <taxon>Ruaniaceae</taxon>
        <taxon>Occultella</taxon>
    </lineage>
</organism>
<dbReference type="EC" id="6.3.4.15" evidence="5"/>
<name>A0A7M4DE37_9MICO</name>
<dbReference type="PANTHER" id="PTHR34580:SF3">
    <property type="entry name" value="PROTEIN PAFB"/>
    <property type="match status" value="1"/>
</dbReference>
<gene>
    <name evidence="5" type="primary">birA_2</name>
    <name evidence="5" type="ORF">HALOF300_00377</name>
</gene>
<dbReference type="SUPFAM" id="SSF46785">
    <property type="entry name" value="Winged helix' DNA-binding domain"/>
    <property type="match status" value="1"/>
</dbReference>
<evidence type="ECO:0000313" key="5">
    <source>
        <dbReference type="EMBL" id="VZO35151.1"/>
    </source>
</evidence>
<accession>A0A7M4DE37</accession>
<keyword evidence="2" id="KW-0238">DNA-binding</keyword>
<dbReference type="GO" id="GO:0003677">
    <property type="term" value="F:DNA binding"/>
    <property type="evidence" value="ECO:0007669"/>
    <property type="project" value="UniProtKB-KW"/>
</dbReference>
<dbReference type="PIRSF" id="PIRSF016838">
    <property type="entry name" value="PafC"/>
    <property type="match status" value="1"/>
</dbReference>
<keyword evidence="6" id="KW-1185">Reference proteome</keyword>
<dbReference type="PANTHER" id="PTHR34580">
    <property type="match status" value="1"/>
</dbReference>
<feature type="domain" description="HTH deoR-type" evidence="4">
    <location>
        <begin position="3"/>
        <end position="61"/>
    </location>
</feature>